<evidence type="ECO:0000256" key="1">
    <source>
        <dbReference type="SAM" id="MobiDB-lite"/>
    </source>
</evidence>
<accession>A0A0P7BWY6</accession>
<dbReference type="SMART" id="SM00478">
    <property type="entry name" value="ENDO3c"/>
    <property type="match status" value="1"/>
</dbReference>
<dbReference type="OrthoDB" id="5607at2759"/>
<sequence>MSTTRSLRKRPAESVVTRPPTKKRQVQVANQPAEDGKWEELPHNLGRVRTSKLHTNPDLTQDVDVVKSEDEGDRRVKLEHDLSELEDATDAPDAPETAIAQHLESTSQRSLRPRRSAVKSYLESEDETPKIKVSARSPAKAPATQKRMVKQEIKEENVETTVKTKTRAAPKKTKDNPYGLTPGISPFPEWAAPSVADCKEVYSKLGKIHGYAKAPDKIPAPSLEVSGCGEVPAVLDAMIRTRLSAHTSAANSNAAFKGLVTKFGVIKEGVGQGSVNWDKVRVAPVEDIVAAIKHGGLAQTKGRDIKAILGMVHEENKVRRDAFVAEKQTGKAADVIGAKEKTQGQKDLEILKAEKGILSLDHIHGMHPEEAMKELVKFPGIGVKTSSCVILFCLQQPSFAVDTHVHRLTGWLKWMPPKATRDQAFSHLEVRVPDDLKYGLHKLFVQHGRSCIRCRANTTEGTEEWNEAECPIEELVDRIGKRQKAVGKSPGKATVVKRKKIKDEDDFSD</sequence>
<feature type="domain" description="HhH-GPD" evidence="2">
    <location>
        <begin position="243"/>
        <end position="450"/>
    </location>
</feature>
<organism evidence="3 4">
    <name type="scientific">Neonectria ditissima</name>
    <dbReference type="NCBI Taxonomy" id="78410"/>
    <lineage>
        <taxon>Eukaryota</taxon>
        <taxon>Fungi</taxon>
        <taxon>Dikarya</taxon>
        <taxon>Ascomycota</taxon>
        <taxon>Pezizomycotina</taxon>
        <taxon>Sordariomycetes</taxon>
        <taxon>Hypocreomycetidae</taxon>
        <taxon>Hypocreales</taxon>
        <taxon>Nectriaceae</taxon>
        <taxon>Neonectria</taxon>
    </lineage>
</organism>
<evidence type="ECO:0000259" key="2">
    <source>
        <dbReference type="SMART" id="SM00478"/>
    </source>
</evidence>
<dbReference type="InterPro" id="IPR003265">
    <property type="entry name" value="HhH-GPD_domain"/>
</dbReference>
<dbReference type="SUPFAM" id="SSF48150">
    <property type="entry name" value="DNA-glycosylase"/>
    <property type="match status" value="1"/>
</dbReference>
<protein>
    <recommendedName>
        <fullName evidence="2">HhH-GPD domain-containing protein</fullName>
    </recommendedName>
</protein>
<dbReference type="Gene3D" id="1.10.1670.10">
    <property type="entry name" value="Helix-hairpin-Helix base-excision DNA repair enzymes (C-terminal)"/>
    <property type="match status" value="1"/>
</dbReference>
<proteinExistence type="predicted"/>
<evidence type="ECO:0000313" key="4">
    <source>
        <dbReference type="Proteomes" id="UP000050424"/>
    </source>
</evidence>
<gene>
    <name evidence="3" type="ORF">AK830_g1469</name>
</gene>
<dbReference type="EMBL" id="LKCW01000011">
    <property type="protein sequence ID" value="KPM45099.1"/>
    <property type="molecule type" value="Genomic_DNA"/>
</dbReference>
<keyword evidence="4" id="KW-1185">Reference proteome</keyword>
<dbReference type="Pfam" id="PF00730">
    <property type="entry name" value="HhH-GPD"/>
    <property type="match status" value="1"/>
</dbReference>
<dbReference type="CDD" id="cd00056">
    <property type="entry name" value="ENDO3c"/>
    <property type="match status" value="1"/>
</dbReference>
<dbReference type="GO" id="GO:0006285">
    <property type="term" value="P:base-excision repair, AP site formation"/>
    <property type="evidence" value="ECO:0007669"/>
    <property type="project" value="UniProtKB-ARBA"/>
</dbReference>
<dbReference type="STRING" id="78410.A0A0P7BWY6"/>
<dbReference type="PANTHER" id="PTHR47203:SF1">
    <property type="entry name" value="HYPOTHETICAL BASE EXCISION DNA REPAIR PROTEIN (EUROFUNG)"/>
    <property type="match status" value="1"/>
</dbReference>
<dbReference type="Proteomes" id="UP000050424">
    <property type="component" value="Unassembled WGS sequence"/>
</dbReference>
<dbReference type="Gene3D" id="1.10.340.30">
    <property type="entry name" value="Hypothetical protein, domain 2"/>
    <property type="match status" value="1"/>
</dbReference>
<name>A0A0P7BWY6_9HYPO</name>
<dbReference type="InterPro" id="IPR023170">
    <property type="entry name" value="HhH_base_excis_C"/>
</dbReference>
<evidence type="ECO:0000313" key="3">
    <source>
        <dbReference type="EMBL" id="KPM45099.1"/>
    </source>
</evidence>
<dbReference type="GO" id="GO:0000702">
    <property type="term" value="F:oxidized base lesion DNA N-glycosylase activity"/>
    <property type="evidence" value="ECO:0007669"/>
    <property type="project" value="UniProtKB-ARBA"/>
</dbReference>
<comment type="caution">
    <text evidence="3">The sequence shown here is derived from an EMBL/GenBank/DDBJ whole genome shotgun (WGS) entry which is preliminary data.</text>
</comment>
<reference evidence="3 4" key="1">
    <citation type="submission" date="2015-09" db="EMBL/GenBank/DDBJ databases">
        <title>Draft genome of a European isolate of the apple canker pathogen Neonectria ditissima.</title>
        <authorList>
            <person name="Gomez-Cortecero A."/>
            <person name="Harrison R.J."/>
            <person name="Armitage A.D."/>
        </authorList>
    </citation>
    <scope>NUCLEOTIDE SEQUENCE [LARGE SCALE GENOMIC DNA]</scope>
    <source>
        <strain evidence="3 4">R09/05</strain>
    </source>
</reference>
<feature type="compositionally biased region" description="Basic and acidic residues" evidence="1">
    <location>
        <begin position="64"/>
        <end position="83"/>
    </location>
</feature>
<dbReference type="PANTHER" id="PTHR47203">
    <property type="match status" value="1"/>
</dbReference>
<dbReference type="InterPro" id="IPR011257">
    <property type="entry name" value="DNA_glycosylase"/>
</dbReference>
<feature type="region of interest" description="Disordered" evidence="1">
    <location>
        <begin position="1"/>
        <end position="179"/>
    </location>
</feature>
<dbReference type="AlphaFoldDB" id="A0A0P7BWY6"/>